<evidence type="ECO:0000256" key="6">
    <source>
        <dbReference type="ARBA" id="ARBA00022989"/>
    </source>
</evidence>
<feature type="compositionally biased region" description="Basic and acidic residues" evidence="19">
    <location>
        <begin position="394"/>
        <end position="407"/>
    </location>
</feature>
<keyword evidence="8 14" id="KW-0472">Membrane</keyword>
<evidence type="ECO:0000256" key="12">
    <source>
        <dbReference type="ARBA" id="ARBA00023303"/>
    </source>
</evidence>
<dbReference type="GO" id="GO:0033198">
    <property type="term" value="P:response to ATP"/>
    <property type="evidence" value="ECO:0007669"/>
    <property type="project" value="InterPro"/>
</dbReference>
<evidence type="ECO:0000256" key="3">
    <source>
        <dbReference type="ARBA" id="ARBA00022448"/>
    </source>
</evidence>
<dbReference type="PRINTS" id="PR01307">
    <property type="entry name" value="P2XRECEPTOR"/>
</dbReference>
<dbReference type="STRING" id="42514.ENSPNAP00000025144"/>
<evidence type="ECO:0000256" key="13">
    <source>
        <dbReference type="ARBA" id="ARBA00036634"/>
    </source>
</evidence>
<dbReference type="InterPro" id="IPR059116">
    <property type="entry name" value="P2X_receptor"/>
</dbReference>
<feature type="disulfide bond" evidence="16">
    <location>
        <begin position="128"/>
        <end position="151"/>
    </location>
</feature>
<dbReference type="OrthoDB" id="494673at2759"/>
<evidence type="ECO:0000256" key="7">
    <source>
        <dbReference type="ARBA" id="ARBA00023065"/>
    </source>
</evidence>
<evidence type="ECO:0000256" key="14">
    <source>
        <dbReference type="PIRNR" id="PIRNR005713"/>
    </source>
</evidence>
<evidence type="ECO:0000313" key="20">
    <source>
        <dbReference type="Ensembl" id="ENSPNAP00000025144.1"/>
    </source>
</evidence>
<feature type="compositionally biased region" description="Basic and acidic residues" evidence="19">
    <location>
        <begin position="437"/>
        <end position="457"/>
    </location>
</feature>
<feature type="region of interest" description="Disordered" evidence="19">
    <location>
        <begin position="373"/>
        <end position="472"/>
    </location>
</feature>
<accession>A0A3B4DQB7</accession>
<keyword evidence="9 16" id="KW-1015">Disulfide bond</keyword>
<dbReference type="NCBIfam" id="TIGR00863">
    <property type="entry name" value="P2X"/>
    <property type="match status" value="1"/>
</dbReference>
<evidence type="ECO:0000256" key="9">
    <source>
        <dbReference type="ARBA" id="ARBA00023157"/>
    </source>
</evidence>
<evidence type="ECO:0000256" key="17">
    <source>
        <dbReference type="PIRSR" id="PIRSR005713-3"/>
    </source>
</evidence>
<keyword evidence="6 18" id="KW-1133">Transmembrane helix</keyword>
<dbReference type="InterPro" id="IPR001429">
    <property type="entry name" value="P2X_purnocptor"/>
</dbReference>
<evidence type="ECO:0000313" key="21">
    <source>
        <dbReference type="Proteomes" id="UP001501920"/>
    </source>
</evidence>
<keyword evidence="15" id="KW-0067">ATP-binding</keyword>
<evidence type="ECO:0000256" key="16">
    <source>
        <dbReference type="PIRSR" id="PIRSR005713-2"/>
    </source>
</evidence>
<dbReference type="InterPro" id="IPR027309">
    <property type="entry name" value="P2X_extracellular_dom_sf"/>
</dbReference>
<dbReference type="OMA" id="GIHIEWN"/>
<evidence type="ECO:0000256" key="19">
    <source>
        <dbReference type="SAM" id="MobiDB-lite"/>
    </source>
</evidence>
<feature type="compositionally biased region" description="Basic and acidic residues" evidence="19">
    <location>
        <begin position="373"/>
        <end position="385"/>
    </location>
</feature>
<name>A0A3B4DQB7_PYGNA</name>
<feature type="disulfide bond" evidence="16">
    <location>
        <begin position="215"/>
        <end position="225"/>
    </location>
</feature>
<keyword evidence="10" id="KW-0325">Glycoprotein</keyword>
<evidence type="ECO:0000256" key="15">
    <source>
        <dbReference type="PIRSR" id="PIRSR005713-1"/>
    </source>
</evidence>
<dbReference type="Gene3D" id="2.60.490.10">
    <property type="entry name" value="atp-gated p2x4 ion channel domain"/>
    <property type="match status" value="1"/>
</dbReference>
<feature type="binding site" evidence="15">
    <location>
        <begin position="292"/>
        <end position="294"/>
    </location>
    <ligand>
        <name>ATP</name>
        <dbReference type="ChEBI" id="CHEBI:30616"/>
        <note>ligand shared between two neighboring subunits of the homotrimer</note>
    </ligand>
</feature>
<feature type="binding site" evidence="15">
    <location>
        <position position="312"/>
    </location>
    <ligand>
        <name>ATP</name>
        <dbReference type="ChEBI" id="CHEBI:30616"/>
        <note>ligand shared between two neighboring subunits of the homotrimer</note>
    </ligand>
</feature>
<dbReference type="GO" id="GO:0005524">
    <property type="term" value="F:ATP binding"/>
    <property type="evidence" value="ECO:0007669"/>
    <property type="project" value="UniProtKB-UniRule"/>
</dbReference>
<evidence type="ECO:0000256" key="1">
    <source>
        <dbReference type="ARBA" id="ARBA00004651"/>
    </source>
</evidence>
<dbReference type="PROSITE" id="PS01212">
    <property type="entry name" value="P2X_RECEPTOR"/>
    <property type="match status" value="1"/>
</dbReference>
<dbReference type="PIRSF" id="PIRSF005713">
    <property type="entry name" value="P2X_purinoceptor"/>
    <property type="match status" value="1"/>
</dbReference>
<dbReference type="GO" id="GO:0070588">
    <property type="term" value="P:calcium ion transmembrane transport"/>
    <property type="evidence" value="ECO:0007669"/>
    <property type="project" value="TreeGrafter"/>
</dbReference>
<keyword evidence="21" id="KW-1185">Reference proteome</keyword>
<comment type="catalytic activity">
    <reaction evidence="13">
        <text>Ca(2+)(in) = Ca(2+)(out)</text>
        <dbReference type="Rhea" id="RHEA:29671"/>
        <dbReference type="ChEBI" id="CHEBI:29108"/>
    </reaction>
</comment>
<dbReference type="RefSeq" id="XP_017570386.1">
    <property type="nucleotide sequence ID" value="XM_017714897.2"/>
</dbReference>
<evidence type="ECO:0000256" key="2">
    <source>
        <dbReference type="ARBA" id="ARBA00009848"/>
    </source>
</evidence>
<proteinExistence type="inferred from homology"/>
<reference evidence="20" key="3">
    <citation type="submission" date="2025-09" db="UniProtKB">
        <authorList>
            <consortium name="Ensembl"/>
        </authorList>
    </citation>
    <scope>IDENTIFICATION</scope>
</reference>
<keyword evidence="12 18" id="KW-0407">Ion channel</keyword>
<dbReference type="GeneID" id="108437659"/>
<dbReference type="Proteomes" id="UP001501920">
    <property type="component" value="Chromosome 23"/>
</dbReference>
<dbReference type="AlphaFoldDB" id="A0A3B4DQB7"/>
<dbReference type="Pfam" id="PF00864">
    <property type="entry name" value="P2X_receptor"/>
    <property type="match status" value="1"/>
</dbReference>
<keyword evidence="4" id="KW-1003">Cell membrane</keyword>
<feature type="transmembrane region" description="Helical" evidence="18">
    <location>
        <begin position="338"/>
        <end position="360"/>
    </location>
</feature>
<dbReference type="InterPro" id="IPR053792">
    <property type="entry name" value="P2X_RECEPTOR_CS"/>
</dbReference>
<reference evidence="20" key="2">
    <citation type="submission" date="2025-08" db="UniProtKB">
        <authorList>
            <consortium name="Ensembl"/>
        </authorList>
    </citation>
    <scope>IDENTIFICATION</scope>
</reference>
<dbReference type="GO" id="GO:0005886">
    <property type="term" value="C:plasma membrane"/>
    <property type="evidence" value="ECO:0007669"/>
    <property type="project" value="UniProtKB-SubCell"/>
</dbReference>
<feature type="binding site" evidence="15">
    <location>
        <begin position="68"/>
        <end position="70"/>
    </location>
    <ligand>
        <name>ATP</name>
        <dbReference type="ChEBI" id="CHEBI:30616"/>
        <note>ligand shared between two neighboring subunits of the homotrimer</note>
    </ligand>
</feature>
<feature type="glycosylation site" description="N-linked (GlcNAc...) asparagine" evidence="17">
    <location>
        <position position="182"/>
    </location>
</feature>
<comment type="similarity">
    <text evidence="2 14 18">Belongs to the P2X receptor family.</text>
</comment>
<evidence type="ECO:0000256" key="10">
    <source>
        <dbReference type="ARBA" id="ARBA00023180"/>
    </source>
</evidence>
<keyword evidence="5 18" id="KW-0812">Transmembrane</keyword>
<evidence type="ECO:0000256" key="11">
    <source>
        <dbReference type="ARBA" id="ARBA00023286"/>
    </source>
</evidence>
<dbReference type="Ensembl" id="ENSPNAT00000008375.2">
    <property type="protein sequence ID" value="ENSPNAP00000025144.1"/>
    <property type="gene ID" value="ENSPNAG00000010056.2"/>
</dbReference>
<dbReference type="GO" id="GO:0098794">
    <property type="term" value="C:postsynapse"/>
    <property type="evidence" value="ECO:0007669"/>
    <property type="project" value="GOC"/>
</dbReference>
<dbReference type="FunFam" id="2.60.490.10:FF:000001">
    <property type="entry name" value="P2X purinoceptor"/>
    <property type="match status" value="1"/>
</dbReference>
<feature type="disulfide bond" evidence="16">
    <location>
        <begin position="117"/>
        <end position="164"/>
    </location>
</feature>
<evidence type="ECO:0000256" key="4">
    <source>
        <dbReference type="ARBA" id="ARBA00022475"/>
    </source>
</evidence>
<feature type="disulfide bond" evidence="16">
    <location>
        <begin position="134"/>
        <end position="158"/>
    </location>
</feature>
<feature type="disulfide bond" evidence="16">
    <location>
        <begin position="259"/>
        <end position="268"/>
    </location>
</feature>
<dbReference type="GO" id="GO:0001614">
    <property type="term" value="F:purinergic nucleotide receptor activity"/>
    <property type="evidence" value="ECO:0007669"/>
    <property type="project" value="UniProtKB-UniRule"/>
</dbReference>
<evidence type="ECO:0000256" key="18">
    <source>
        <dbReference type="RuleBase" id="RU000681"/>
    </source>
</evidence>
<dbReference type="GeneTree" id="ENSGT01020000230351"/>
<dbReference type="PANTHER" id="PTHR10125">
    <property type="entry name" value="P2X PURINOCEPTOR"/>
    <property type="match status" value="1"/>
</dbReference>
<dbReference type="PANTHER" id="PTHR10125:SF12">
    <property type="entry name" value="P2X PURINOCEPTOR 5"/>
    <property type="match status" value="1"/>
</dbReference>
<feature type="transmembrane region" description="Helical" evidence="18">
    <location>
        <begin position="30"/>
        <end position="50"/>
    </location>
</feature>
<comment type="subcellular location">
    <subcellularLocation>
        <location evidence="1">Cell membrane</location>
        <topology evidence="1">Multi-pass membrane protein</topology>
    </subcellularLocation>
    <subcellularLocation>
        <location evidence="18">Membrane</location>
        <topology evidence="18">Multi-pass membrane protein</topology>
    </subcellularLocation>
</comment>
<feature type="compositionally biased region" description="Polar residues" evidence="19">
    <location>
        <begin position="461"/>
        <end position="472"/>
    </location>
</feature>
<keyword evidence="18" id="KW-0675">Receptor</keyword>
<dbReference type="CTD" id="5026"/>
<protein>
    <recommendedName>
        <fullName evidence="14 18">P2X purinoceptor</fullName>
    </recommendedName>
</protein>
<evidence type="ECO:0000256" key="8">
    <source>
        <dbReference type="ARBA" id="ARBA00023136"/>
    </source>
</evidence>
<dbReference type="Gene3D" id="1.10.287.940">
    <property type="entry name" value="atp-gated p2x4 ion channel"/>
    <property type="match status" value="1"/>
</dbReference>
<dbReference type="GO" id="GO:0004931">
    <property type="term" value="F:extracellularly ATP-gated monoatomic cation channel activity"/>
    <property type="evidence" value="ECO:0007669"/>
    <property type="project" value="UniProtKB-UniRule"/>
</dbReference>
<comment type="function">
    <text evidence="18">Receptor for ATP that acts as a ligand-gated ion channel.</text>
</comment>
<reference evidence="20 21" key="1">
    <citation type="submission" date="2020-10" db="EMBL/GenBank/DDBJ databases">
        <title>Pygocentrus nattereri (red-bellied piranha) genome, fPygNat1, primary haplotype.</title>
        <authorList>
            <person name="Myers G."/>
            <person name="Meyer A."/>
            <person name="Karagic N."/>
            <person name="Pippel M."/>
            <person name="Winkler S."/>
            <person name="Tracey A."/>
            <person name="Wood J."/>
            <person name="Formenti G."/>
            <person name="Howe K."/>
            <person name="Fedrigo O."/>
            <person name="Jarvis E.D."/>
        </authorList>
    </citation>
    <scope>NUCLEOTIDE SEQUENCE [LARGE SCALE GENOMIC DNA]</scope>
</reference>
<keyword evidence="15" id="KW-0547">Nucleotide-binding</keyword>
<keyword evidence="7 14" id="KW-0406">Ion transport</keyword>
<feature type="binding site" evidence="15">
    <location>
        <position position="184"/>
    </location>
    <ligand>
        <name>ATP</name>
        <dbReference type="ChEBI" id="CHEBI:30616"/>
        <note>ligand shared between two neighboring subunits of the homotrimer</note>
    </ligand>
</feature>
<evidence type="ECO:0000256" key="5">
    <source>
        <dbReference type="ARBA" id="ARBA00022692"/>
    </source>
</evidence>
<organism evidence="20 21">
    <name type="scientific">Pygocentrus nattereri</name>
    <name type="common">Red-bellied piranha</name>
    <dbReference type="NCBI Taxonomy" id="42514"/>
    <lineage>
        <taxon>Eukaryota</taxon>
        <taxon>Metazoa</taxon>
        <taxon>Chordata</taxon>
        <taxon>Craniata</taxon>
        <taxon>Vertebrata</taxon>
        <taxon>Euteleostomi</taxon>
        <taxon>Actinopterygii</taxon>
        <taxon>Neopterygii</taxon>
        <taxon>Teleostei</taxon>
        <taxon>Ostariophysi</taxon>
        <taxon>Characiformes</taxon>
        <taxon>Characoidei</taxon>
        <taxon>Pygocentrus</taxon>
    </lineage>
</organism>
<keyword evidence="3 14" id="KW-0813">Transport</keyword>
<sequence>MAQSWGSFFYSLLDYKTEKFMIAKNKKVGVIFRLFQLGVIGYLIGWVFLWKKGYQEREEAIQSSVFTKLKGVAFTNSTDLGIQVWGAEDYVIPSQGDRVFFIVTNYLETPNQRLGFCAESQKVPDGLCSSSADCVEGETVIAGHGVKTGRCMNETGTCEIHGWCPVEHSHTPSKPLLGKSENFTIYIKNFIRFPKFDFSKSNVLSTTNKTYLKTCYYNKDHNPYCPIFRIGDVVHWTGHNFQEMAVKGGSIGVVINWSCDLDKDYSKCNPEYSFTRLDASKDSTNSVTSGYNFRFARYYRDADERTYRSLYKVYGIRFDIMVNGQAGKFNIIPTVVNIGSGLALLGAGVFICDMILLYMTSTSSFYRERKFEPIGRNREQRPRDMKHGRHHRHTQDGHHRKEDKSAAEEQPLTPVSSPSAHSPVRQPVAVDSSLKPHSLETREQPTVKLHRNPERKAMSPVWSSTTPRSPLK</sequence>
<keyword evidence="11 14" id="KW-1071">Ligand-gated ion channel</keyword>